<proteinExistence type="predicted"/>
<dbReference type="PROSITE" id="PS50012">
    <property type="entry name" value="RCC1_3"/>
    <property type="match status" value="1"/>
</dbReference>
<evidence type="ECO:0000256" key="1">
    <source>
        <dbReference type="ARBA" id="ARBA00022737"/>
    </source>
</evidence>
<keyword evidence="1" id="KW-0677">Repeat</keyword>
<dbReference type="AlphaFoldDB" id="A0A0S7EP27"/>
<feature type="non-terminal residue" evidence="4">
    <location>
        <position position="132"/>
    </location>
</feature>
<sequence>MGDSLRLALMLLLLHLQSLLTVARRSALFAVGMTWSRCSLTQGKSSAWTQTPLRSLPGNRGFRTALCFCCDDDDVFVKEVVFFFFIRPPPVLSSVTVTQIACGSHHTVALTKDDQVYTWGQDSRGQLGLGGS</sequence>
<dbReference type="Gene3D" id="2.130.10.30">
    <property type="entry name" value="Regulator of chromosome condensation 1/beta-lactamase-inhibitor protein II"/>
    <property type="match status" value="1"/>
</dbReference>
<dbReference type="InterPro" id="IPR051210">
    <property type="entry name" value="Ub_ligase/GEF_domain"/>
</dbReference>
<dbReference type="PANTHER" id="PTHR22870:SF408">
    <property type="entry name" value="OS09G0560450 PROTEIN"/>
    <property type="match status" value="1"/>
</dbReference>
<organism evidence="4">
    <name type="scientific">Poeciliopsis prolifica</name>
    <name type="common">blackstripe livebearer</name>
    <dbReference type="NCBI Taxonomy" id="188132"/>
    <lineage>
        <taxon>Eukaryota</taxon>
        <taxon>Metazoa</taxon>
        <taxon>Chordata</taxon>
        <taxon>Craniata</taxon>
        <taxon>Vertebrata</taxon>
        <taxon>Euteleostomi</taxon>
        <taxon>Actinopterygii</taxon>
        <taxon>Neopterygii</taxon>
        <taxon>Teleostei</taxon>
        <taxon>Neoteleostei</taxon>
        <taxon>Acanthomorphata</taxon>
        <taxon>Ovalentaria</taxon>
        <taxon>Atherinomorphae</taxon>
        <taxon>Cyprinodontiformes</taxon>
        <taxon>Poeciliidae</taxon>
        <taxon>Poeciliinae</taxon>
        <taxon>Poeciliopsis</taxon>
    </lineage>
</organism>
<name>A0A0S7EP27_9TELE</name>
<evidence type="ECO:0000313" key="4">
    <source>
        <dbReference type="EMBL" id="JAO06719.1"/>
    </source>
</evidence>
<evidence type="ECO:0000256" key="3">
    <source>
        <dbReference type="SAM" id="SignalP"/>
    </source>
</evidence>
<dbReference type="EMBL" id="GBYX01474952">
    <property type="protein sequence ID" value="JAO06719.1"/>
    <property type="molecule type" value="Transcribed_RNA"/>
</dbReference>
<dbReference type="SUPFAM" id="SSF50985">
    <property type="entry name" value="RCC1/BLIP-II"/>
    <property type="match status" value="1"/>
</dbReference>
<feature type="chain" id="PRO_5006634982" evidence="3">
    <location>
        <begin position="24"/>
        <end position="132"/>
    </location>
</feature>
<feature type="signal peptide" evidence="3">
    <location>
        <begin position="1"/>
        <end position="23"/>
    </location>
</feature>
<dbReference type="PANTHER" id="PTHR22870">
    <property type="entry name" value="REGULATOR OF CHROMOSOME CONDENSATION"/>
    <property type="match status" value="1"/>
</dbReference>
<dbReference type="InterPro" id="IPR000408">
    <property type="entry name" value="Reg_chr_condens"/>
</dbReference>
<dbReference type="InterPro" id="IPR009091">
    <property type="entry name" value="RCC1/BLIP-II"/>
</dbReference>
<protein>
    <submittedName>
        <fullName evidence="4">HERC6</fullName>
    </submittedName>
</protein>
<gene>
    <name evidence="4" type="primary">HERC6</name>
</gene>
<accession>A0A0S7EP27</accession>
<dbReference type="Pfam" id="PF13540">
    <property type="entry name" value="RCC1_2"/>
    <property type="match status" value="1"/>
</dbReference>
<dbReference type="PROSITE" id="PS00626">
    <property type="entry name" value="RCC1_2"/>
    <property type="match status" value="1"/>
</dbReference>
<evidence type="ECO:0000256" key="2">
    <source>
        <dbReference type="PROSITE-ProRule" id="PRU00235"/>
    </source>
</evidence>
<keyword evidence="3" id="KW-0732">Signal</keyword>
<reference evidence="4" key="1">
    <citation type="submission" date="2014-12" db="EMBL/GenBank/DDBJ databases">
        <title>Parallel Evolution in Life History Adaptation Evident in the Tissue-Specific Poeciliopsis prolifica transcriptome.</title>
        <authorList>
            <person name="Jue N.K."/>
            <person name="Foley R.J."/>
            <person name="Obergfell C."/>
            <person name="Reznick D.N."/>
            <person name="O'Neill R.J."/>
            <person name="O'Neill M.J."/>
        </authorList>
    </citation>
    <scope>NUCLEOTIDE SEQUENCE</scope>
</reference>
<feature type="repeat" description="RCC1" evidence="2">
    <location>
        <begin position="114"/>
        <end position="132"/>
    </location>
</feature>